<dbReference type="Proteomes" id="UP000816034">
    <property type="component" value="Unassembled WGS sequence"/>
</dbReference>
<keyword evidence="1" id="KW-0479">Metal-binding</keyword>
<dbReference type="PROSITE" id="PS51746">
    <property type="entry name" value="PPM_2"/>
    <property type="match status" value="1"/>
</dbReference>
<keyword evidence="1" id="KW-0904">Protein phosphatase</keyword>
<dbReference type="GO" id="GO:0004722">
    <property type="term" value="F:protein serine/threonine phosphatase activity"/>
    <property type="evidence" value="ECO:0007669"/>
    <property type="project" value="UniProtKB-EC"/>
</dbReference>
<dbReference type="InterPro" id="IPR001932">
    <property type="entry name" value="PPM-type_phosphatase-like_dom"/>
</dbReference>
<evidence type="ECO:0000259" key="2">
    <source>
        <dbReference type="PROSITE" id="PS51746"/>
    </source>
</evidence>
<comment type="catalytic activity">
    <reaction evidence="1">
        <text>O-phospho-L-seryl-[protein] + H2O = L-seryl-[protein] + phosphate</text>
        <dbReference type="Rhea" id="RHEA:20629"/>
        <dbReference type="Rhea" id="RHEA-COMP:9863"/>
        <dbReference type="Rhea" id="RHEA-COMP:11604"/>
        <dbReference type="ChEBI" id="CHEBI:15377"/>
        <dbReference type="ChEBI" id="CHEBI:29999"/>
        <dbReference type="ChEBI" id="CHEBI:43474"/>
        <dbReference type="ChEBI" id="CHEBI:83421"/>
        <dbReference type="EC" id="3.1.3.16"/>
    </reaction>
</comment>
<keyword evidence="4" id="KW-1185">Reference proteome</keyword>
<accession>A0AA88H519</accession>
<organism evidence="3 4">
    <name type="scientific">Naegleria lovaniensis</name>
    <name type="common">Amoeba</name>
    <dbReference type="NCBI Taxonomy" id="51637"/>
    <lineage>
        <taxon>Eukaryota</taxon>
        <taxon>Discoba</taxon>
        <taxon>Heterolobosea</taxon>
        <taxon>Tetramitia</taxon>
        <taxon>Eutetramitia</taxon>
        <taxon>Vahlkampfiidae</taxon>
        <taxon>Naegleria</taxon>
    </lineage>
</organism>
<comment type="similarity">
    <text evidence="1">Belongs to the PP2C family.</text>
</comment>
<keyword evidence="1" id="KW-0460">Magnesium</keyword>
<dbReference type="InterPro" id="IPR039123">
    <property type="entry name" value="PPTC7"/>
</dbReference>
<protein>
    <recommendedName>
        <fullName evidence="1">Protein phosphatase</fullName>
        <ecNumber evidence="1">3.1.3.16</ecNumber>
    </recommendedName>
</protein>
<reference evidence="3 4" key="1">
    <citation type="journal article" date="2018" name="BMC Genomics">
        <title>The genome of Naegleria lovaniensis, the basis for a comparative approach to unravel pathogenicity factors of the human pathogenic amoeba N. fowleri.</title>
        <authorList>
            <person name="Liechti N."/>
            <person name="Schurch N."/>
            <person name="Bruggmann R."/>
            <person name="Wittwer M."/>
        </authorList>
    </citation>
    <scope>NUCLEOTIDE SEQUENCE [LARGE SCALE GENOMIC DNA]</scope>
    <source>
        <strain evidence="3 4">ATCC 30569</strain>
    </source>
</reference>
<evidence type="ECO:0000313" key="4">
    <source>
        <dbReference type="Proteomes" id="UP000816034"/>
    </source>
</evidence>
<dbReference type="SUPFAM" id="SSF81606">
    <property type="entry name" value="PP2C-like"/>
    <property type="match status" value="1"/>
</dbReference>
<dbReference type="GO" id="GO:0046872">
    <property type="term" value="F:metal ion binding"/>
    <property type="evidence" value="ECO:0007669"/>
    <property type="project" value="UniProtKB-UniRule"/>
</dbReference>
<dbReference type="PANTHER" id="PTHR12320">
    <property type="entry name" value="PROTEIN PHOSPHATASE 2C"/>
    <property type="match status" value="1"/>
</dbReference>
<dbReference type="InterPro" id="IPR036457">
    <property type="entry name" value="PPM-type-like_dom_sf"/>
</dbReference>
<comment type="cofactor">
    <cofactor evidence="1">
        <name>Mn(2+)</name>
        <dbReference type="ChEBI" id="CHEBI:29035"/>
    </cofactor>
</comment>
<evidence type="ECO:0000256" key="1">
    <source>
        <dbReference type="RuleBase" id="RU366020"/>
    </source>
</evidence>
<dbReference type="GeneID" id="68102028"/>
<name>A0AA88H519_NAELO</name>
<comment type="caution">
    <text evidence="3">The sequence shown here is derived from an EMBL/GenBank/DDBJ whole genome shotgun (WGS) entry which is preliminary data.</text>
</comment>
<dbReference type="EC" id="3.1.3.16" evidence="1"/>
<dbReference type="RefSeq" id="XP_044554891.1">
    <property type="nucleotide sequence ID" value="XM_044699776.1"/>
</dbReference>
<comment type="catalytic activity">
    <reaction evidence="1">
        <text>O-phospho-L-threonyl-[protein] + H2O = L-threonyl-[protein] + phosphate</text>
        <dbReference type="Rhea" id="RHEA:47004"/>
        <dbReference type="Rhea" id="RHEA-COMP:11060"/>
        <dbReference type="Rhea" id="RHEA-COMP:11605"/>
        <dbReference type="ChEBI" id="CHEBI:15377"/>
        <dbReference type="ChEBI" id="CHEBI:30013"/>
        <dbReference type="ChEBI" id="CHEBI:43474"/>
        <dbReference type="ChEBI" id="CHEBI:61977"/>
        <dbReference type="EC" id="3.1.3.16"/>
    </reaction>
</comment>
<sequence length="358" mass="40598">MESLSDEPNSIVPIIMTNNNQDRENTFESIILPSEKYYKDEQKDDIQVEPCCEPLMHDIEPSTFTFESPREAEQTICTCKKYRFNASVYGFSKSQYYDYSDDLLGLKEEDLNLGEDFYFYTNCTLGVSDGVGGWSSYGVDSSRVSRDIMNHCKYFASEKEHSPNSEPSSLTPLNILSKAYDKEVEIYESLNIGQPLGSTTACVLHMDEMSAALSYANLGDSGFIVLRRSSTDNQQRVIFTAKDKCRTINGLGKAPYQLSFLPQTLIQTNNYFNDKPTDAMFEPNIISLQEEDIIIMGSDGLFENIKMDYLVELVNDLFPPGQPQNNMKLLSEELANLARRRDCKQDDIVCLCANVVYE</sequence>
<keyword evidence="1" id="KW-0464">Manganese</keyword>
<proteinExistence type="inferred from homology"/>
<gene>
    <name evidence="3" type="ORF">C9374_009574</name>
</gene>
<keyword evidence="1" id="KW-0378">Hydrolase</keyword>
<evidence type="ECO:0000313" key="3">
    <source>
        <dbReference type="EMBL" id="KAG2392997.1"/>
    </source>
</evidence>
<dbReference type="PANTHER" id="PTHR12320:SF1">
    <property type="entry name" value="PROTEIN PHOSPHATASE PTC7 HOMOLOG"/>
    <property type="match status" value="1"/>
</dbReference>
<comment type="cofactor">
    <cofactor evidence="1">
        <name>Mg(2+)</name>
        <dbReference type="ChEBI" id="CHEBI:18420"/>
    </cofactor>
</comment>
<dbReference type="EMBL" id="PYSW02000003">
    <property type="protein sequence ID" value="KAG2392997.1"/>
    <property type="molecule type" value="Genomic_DNA"/>
</dbReference>
<dbReference type="AlphaFoldDB" id="A0AA88H519"/>
<dbReference type="Gene3D" id="3.60.40.10">
    <property type="entry name" value="PPM-type phosphatase domain"/>
    <property type="match status" value="1"/>
</dbReference>
<dbReference type="SMART" id="SM00332">
    <property type="entry name" value="PP2Cc"/>
    <property type="match status" value="1"/>
</dbReference>
<dbReference type="SMART" id="SM00331">
    <property type="entry name" value="PP2C_SIG"/>
    <property type="match status" value="1"/>
</dbReference>
<feature type="domain" description="PPM-type phosphatase" evidence="2">
    <location>
        <begin position="96"/>
        <end position="355"/>
    </location>
</feature>